<keyword evidence="2" id="KW-1185">Reference proteome</keyword>
<dbReference type="Proteomes" id="UP001203423">
    <property type="component" value="Unassembled WGS sequence"/>
</dbReference>
<gene>
    <name evidence="1" type="ORF">L2764_02730</name>
</gene>
<evidence type="ECO:0000313" key="2">
    <source>
        <dbReference type="Proteomes" id="UP001203423"/>
    </source>
</evidence>
<dbReference type="InterPro" id="IPR053917">
    <property type="entry name" value="DUF6979"/>
</dbReference>
<comment type="caution">
    <text evidence="1">The sequence shown here is derived from an EMBL/GenBank/DDBJ whole genome shotgun (WGS) entry which is preliminary data.</text>
</comment>
<dbReference type="RefSeq" id="WP_248938710.1">
    <property type="nucleotide sequence ID" value="NZ_JAKIKS010000006.1"/>
</dbReference>
<dbReference type="Pfam" id="PF22399">
    <property type="entry name" value="DUF6979"/>
    <property type="match status" value="1"/>
</dbReference>
<name>A0ABT0L6U3_9GAMM</name>
<evidence type="ECO:0000313" key="1">
    <source>
        <dbReference type="EMBL" id="MCL1123422.1"/>
    </source>
</evidence>
<reference evidence="1 2" key="1">
    <citation type="submission" date="2022-01" db="EMBL/GenBank/DDBJ databases">
        <title>Whole genome-based taxonomy of the Shewanellaceae.</title>
        <authorList>
            <person name="Martin-Rodriguez A.J."/>
        </authorList>
    </citation>
    <scope>NUCLEOTIDE SEQUENCE [LARGE SCALE GENOMIC DNA]</scope>
    <source>
        <strain evidence="1 2">DSM 17177</strain>
    </source>
</reference>
<organism evidence="1 2">
    <name type="scientific">Shewanella surugensis</name>
    <dbReference type="NCBI Taxonomy" id="212020"/>
    <lineage>
        <taxon>Bacteria</taxon>
        <taxon>Pseudomonadati</taxon>
        <taxon>Pseudomonadota</taxon>
        <taxon>Gammaproteobacteria</taxon>
        <taxon>Alteromonadales</taxon>
        <taxon>Shewanellaceae</taxon>
        <taxon>Shewanella</taxon>
    </lineage>
</organism>
<dbReference type="EMBL" id="JAKIKS010000006">
    <property type="protein sequence ID" value="MCL1123422.1"/>
    <property type="molecule type" value="Genomic_DNA"/>
</dbReference>
<sequence length="146" mass="16693">MDRVMFRVNLNDWLEGTIIKVKNNECWNTAWLETYKELGGQSVESGKKSCPKNAARILYQSGRLKGHNKPYKNVSFKDVKANDSVNGVYALMAIEQLKQNDSIELSSLVKSVHENFKKQFGTAPNTDQGAIKLTFKLWHLNKIFQK</sequence>
<protein>
    <submittedName>
        <fullName evidence="1">Uncharacterized protein</fullName>
    </submittedName>
</protein>
<accession>A0ABT0L6U3</accession>
<proteinExistence type="predicted"/>